<name>A0A2U1CFR7_9FIRM</name>
<accession>A0A2U1CFR7</accession>
<gene>
    <name evidence="1" type="ORF">C7373_101171</name>
</gene>
<dbReference type="OrthoDB" id="2086283at2"/>
<evidence type="ECO:0008006" key="3">
    <source>
        <dbReference type="Google" id="ProtNLM"/>
    </source>
</evidence>
<dbReference type="GeneID" id="93228094"/>
<dbReference type="AlphaFoldDB" id="A0A2U1CFR7"/>
<dbReference type="EMBL" id="QEKK01000001">
    <property type="protein sequence ID" value="PVY59657.1"/>
    <property type="molecule type" value="Genomic_DNA"/>
</dbReference>
<proteinExistence type="predicted"/>
<evidence type="ECO:0000313" key="2">
    <source>
        <dbReference type="Proteomes" id="UP000245778"/>
    </source>
</evidence>
<evidence type="ECO:0000313" key="1">
    <source>
        <dbReference type="EMBL" id="PVY59657.1"/>
    </source>
</evidence>
<comment type="caution">
    <text evidence="1">The sequence shown here is derived from an EMBL/GenBank/DDBJ whole genome shotgun (WGS) entry which is preliminary data.</text>
</comment>
<reference evidence="1 2" key="1">
    <citation type="submission" date="2018-04" db="EMBL/GenBank/DDBJ databases">
        <title>Genomic Encyclopedia of Type Strains, Phase IV (KMG-IV): sequencing the most valuable type-strain genomes for metagenomic binning, comparative biology and taxonomic classification.</title>
        <authorList>
            <person name="Goeker M."/>
        </authorList>
    </citation>
    <scope>NUCLEOTIDE SEQUENCE [LARGE SCALE GENOMIC DNA]</scope>
    <source>
        <strain evidence="1 2">DSM 26588</strain>
    </source>
</reference>
<dbReference type="Proteomes" id="UP000245778">
    <property type="component" value="Unassembled WGS sequence"/>
</dbReference>
<protein>
    <recommendedName>
        <fullName evidence="3">Phage tail protein</fullName>
    </recommendedName>
</protein>
<organism evidence="1 2">
    <name type="scientific">Intestinimonas butyriciproducens</name>
    <dbReference type="NCBI Taxonomy" id="1297617"/>
    <lineage>
        <taxon>Bacteria</taxon>
        <taxon>Bacillati</taxon>
        <taxon>Bacillota</taxon>
        <taxon>Clostridia</taxon>
        <taxon>Eubacteriales</taxon>
        <taxon>Intestinimonas</taxon>
    </lineage>
</organism>
<sequence>MAWKGVITNSGSELLAQWTTGKTLTITRAAAGTGRVSETAMLAQTALVDEKQAASILSNKTTAQGQKLQLQVTPQTLGYALNQFGVWAKLGSGAEKMIALFQTDTAAGVEIPSKESVPDYVYTFYGLLEFANTGGTLRVTIDASALATTAALTAAIKAHDEGDASHKALFDKKVDLDEGNTVAFKMGYDAGGVYIVTD</sequence>
<dbReference type="RefSeq" id="WP_116721418.1">
    <property type="nucleotide sequence ID" value="NZ_CP011524.1"/>
</dbReference>